<dbReference type="Pfam" id="PF07690">
    <property type="entry name" value="MFS_1"/>
    <property type="match status" value="1"/>
</dbReference>
<dbReference type="InterPro" id="IPR011701">
    <property type="entry name" value="MFS"/>
</dbReference>
<dbReference type="PANTHER" id="PTHR43124:SF3">
    <property type="entry name" value="CHLORAMPHENICOL EFFLUX PUMP RV0191"/>
    <property type="match status" value="1"/>
</dbReference>
<dbReference type="InterPro" id="IPR050189">
    <property type="entry name" value="MFS_Efflux_Transporters"/>
</dbReference>
<dbReference type="PANTHER" id="PTHR43124">
    <property type="entry name" value="PURINE EFFLUX PUMP PBUE"/>
    <property type="match status" value="1"/>
</dbReference>
<dbReference type="Proteomes" id="UP001163336">
    <property type="component" value="Chromosome"/>
</dbReference>
<protein>
    <submittedName>
        <fullName evidence="8">MFS transporter</fullName>
    </submittedName>
</protein>
<dbReference type="SUPFAM" id="SSF103473">
    <property type="entry name" value="MFS general substrate transporter"/>
    <property type="match status" value="1"/>
</dbReference>
<feature type="domain" description="Major facilitator superfamily (MFS) profile" evidence="7">
    <location>
        <begin position="201"/>
        <end position="379"/>
    </location>
</feature>
<feature type="transmembrane region" description="Helical" evidence="6">
    <location>
        <begin position="126"/>
        <end position="148"/>
    </location>
</feature>
<dbReference type="RefSeq" id="WP_281908266.1">
    <property type="nucleotide sequence ID" value="NZ_AP026966.1"/>
</dbReference>
<reference evidence="8" key="1">
    <citation type="submission" date="2022-11" db="EMBL/GenBank/DDBJ databases">
        <title>Isolation and characterization of PLA-degrading bacterium Massilia sp. from Antarctic soil.</title>
        <authorList>
            <person name="Sato K."/>
            <person name="Gomez-Fuentes C."/>
            <person name="Ahmad S.A."/>
            <person name="Zulkharnain A."/>
        </authorList>
    </citation>
    <scope>NUCLEOTIDE SEQUENCE</scope>
    <source>
        <strain evidence="8">N-3</strain>
    </source>
</reference>
<gene>
    <name evidence="8" type="ORF">MasN3_30240</name>
</gene>
<dbReference type="EMBL" id="AP026966">
    <property type="protein sequence ID" value="BDT59530.1"/>
    <property type="molecule type" value="Genomic_DNA"/>
</dbReference>
<evidence type="ECO:0000259" key="7">
    <source>
        <dbReference type="PROSITE" id="PS50850"/>
    </source>
</evidence>
<evidence type="ECO:0000313" key="9">
    <source>
        <dbReference type="Proteomes" id="UP001163336"/>
    </source>
</evidence>
<evidence type="ECO:0000256" key="6">
    <source>
        <dbReference type="SAM" id="Phobius"/>
    </source>
</evidence>
<dbReference type="PROSITE" id="PS50850">
    <property type="entry name" value="MFS"/>
    <property type="match status" value="1"/>
</dbReference>
<comment type="subcellular location">
    <subcellularLocation>
        <location evidence="1">Cell membrane</location>
        <topology evidence="1">Multi-pass membrane protein</topology>
    </subcellularLocation>
</comment>
<proteinExistence type="predicted"/>
<keyword evidence="3 6" id="KW-0812">Transmembrane</keyword>
<keyword evidence="4 6" id="KW-1133">Transmembrane helix</keyword>
<evidence type="ECO:0000256" key="4">
    <source>
        <dbReference type="ARBA" id="ARBA00022989"/>
    </source>
</evidence>
<keyword evidence="2" id="KW-1003">Cell membrane</keyword>
<feature type="transmembrane region" description="Helical" evidence="6">
    <location>
        <begin position="234"/>
        <end position="255"/>
    </location>
</feature>
<evidence type="ECO:0000256" key="1">
    <source>
        <dbReference type="ARBA" id="ARBA00004651"/>
    </source>
</evidence>
<dbReference type="InterPro" id="IPR020846">
    <property type="entry name" value="MFS_dom"/>
</dbReference>
<evidence type="ECO:0000256" key="2">
    <source>
        <dbReference type="ARBA" id="ARBA00022475"/>
    </source>
</evidence>
<evidence type="ECO:0000313" key="8">
    <source>
        <dbReference type="EMBL" id="BDT59530.1"/>
    </source>
</evidence>
<feature type="transmembrane region" description="Helical" evidence="6">
    <location>
        <begin position="262"/>
        <end position="282"/>
    </location>
</feature>
<feature type="transmembrane region" description="Helical" evidence="6">
    <location>
        <begin position="154"/>
        <end position="175"/>
    </location>
</feature>
<keyword evidence="9" id="KW-1185">Reference proteome</keyword>
<feature type="transmembrane region" description="Helical" evidence="6">
    <location>
        <begin position="66"/>
        <end position="85"/>
    </location>
</feature>
<evidence type="ECO:0000256" key="5">
    <source>
        <dbReference type="ARBA" id="ARBA00023136"/>
    </source>
</evidence>
<evidence type="ECO:0000256" key="3">
    <source>
        <dbReference type="ARBA" id="ARBA00022692"/>
    </source>
</evidence>
<feature type="transmembrane region" description="Helical" evidence="6">
    <location>
        <begin position="91"/>
        <end position="114"/>
    </location>
</feature>
<feature type="transmembrane region" description="Helical" evidence="6">
    <location>
        <begin position="355"/>
        <end position="373"/>
    </location>
</feature>
<keyword evidence="5 6" id="KW-0472">Membrane</keyword>
<organism evidence="8 9">
    <name type="scientific">Massilia varians</name>
    <dbReference type="NCBI Taxonomy" id="457921"/>
    <lineage>
        <taxon>Bacteria</taxon>
        <taxon>Pseudomonadati</taxon>
        <taxon>Pseudomonadota</taxon>
        <taxon>Betaproteobacteria</taxon>
        <taxon>Burkholderiales</taxon>
        <taxon>Oxalobacteraceae</taxon>
        <taxon>Telluria group</taxon>
        <taxon>Massilia</taxon>
    </lineage>
</organism>
<feature type="transmembrane region" description="Helical" evidence="6">
    <location>
        <begin position="34"/>
        <end position="54"/>
    </location>
</feature>
<dbReference type="Gene3D" id="1.20.1250.20">
    <property type="entry name" value="MFS general substrate transporter like domains"/>
    <property type="match status" value="2"/>
</dbReference>
<dbReference type="InterPro" id="IPR036259">
    <property type="entry name" value="MFS_trans_sf"/>
</dbReference>
<sequence>MKLPALVALMVLAHTAFGGGRVALSLSAIRLGATPLEVGLVIGLLALVPMLLSVHAGRWTDRRGTFRPTLLALLLLEAGLLLALLPSLGGLGASAVLLGSGFMMVHVALHHAVLHGGPAQQHTRAYSMLALGNSVSSIAGPVLAGFLLDLAGGAWTFLALAVLPLLALLALARMGAGMAGTPAPERPQGRASVMDLLRHAPLRAVLAVSALLSMGRDLFSFMMPLHGSALGLSASRIGLVMGVFGAGTFVVRIFLPPLARRWSTWQVLAGALGLAAAAYPALPLARTLASLLACAFVLGLALGCALPMIMSAIGQAAPPGRGGEAIGIRSMLANASQTILPVGVGALGSAGGTQMVFWVLGALLAAGMLFARAQQPAPG</sequence>
<accession>A0ABN6TBB5</accession>
<name>A0ABN6TBB5_9BURK</name>
<feature type="transmembrane region" description="Helical" evidence="6">
    <location>
        <begin position="288"/>
        <end position="310"/>
    </location>
</feature>